<sequence length="253" mass="27656">MSQNNSNDKAAMHAMIEKINEVSGFDPAPFAVDYTDLNTGETRKRLPVMIQMAWFRMKYPEGKIAVQVTPAKDCFVATARVYPKYSDPAEAYLAEATASRGYLADKPSVSPREWAQTAAVGIALRNAGFGLQFAMAGEEFEENAPDELGMAENGAENQTPQSSRPNQTQPPHPKEEEYTAMPTPPKELTQEEKLQQAMAKPCPITKFSGKTLGEVLPLDPGAVTWVATKFKGDEEISAAARFICEYAAQQATA</sequence>
<protein>
    <submittedName>
        <fullName evidence="2">Uncharacterized protein</fullName>
    </submittedName>
</protein>
<evidence type="ECO:0000256" key="1">
    <source>
        <dbReference type="SAM" id="MobiDB-lite"/>
    </source>
</evidence>
<comment type="caution">
    <text evidence="2">The sequence shown here is derived from an EMBL/GenBank/DDBJ whole genome shotgun (WGS) entry which is preliminary data.</text>
</comment>
<keyword evidence="3" id="KW-1185">Reference proteome</keyword>
<evidence type="ECO:0000313" key="2">
    <source>
        <dbReference type="EMBL" id="RRK31642.1"/>
    </source>
</evidence>
<reference evidence="2" key="1">
    <citation type="submission" date="2018-10" db="EMBL/GenBank/DDBJ databases">
        <title>Schaedlerella arabinophila gen. nov. sp. nov., isolated from the mouse intestinal tract and comparative analysis with the genome of the closely related altered Schaedler flora strain ASF502.</title>
        <authorList>
            <person name="Miyake S."/>
            <person name="Soh M."/>
            <person name="Seedorf H."/>
        </authorList>
    </citation>
    <scope>NUCLEOTIDE SEQUENCE [LARGE SCALE GENOMIC DNA]</scope>
    <source>
        <strain evidence="2">DSM 106076</strain>
    </source>
</reference>
<dbReference type="AlphaFoldDB" id="A0A426DG19"/>
<dbReference type="EMBL" id="RHJS01000002">
    <property type="protein sequence ID" value="RRK31642.1"/>
    <property type="molecule type" value="Genomic_DNA"/>
</dbReference>
<accession>A0A426DG19</accession>
<feature type="compositionally biased region" description="Polar residues" evidence="1">
    <location>
        <begin position="155"/>
        <end position="169"/>
    </location>
</feature>
<proteinExistence type="predicted"/>
<name>A0A426DG19_9FIRM</name>
<evidence type="ECO:0000313" key="3">
    <source>
        <dbReference type="Proteomes" id="UP000274920"/>
    </source>
</evidence>
<organism evidence="2 3">
    <name type="scientific">Schaedlerella arabinosiphila</name>
    <dbReference type="NCBI Taxonomy" id="2044587"/>
    <lineage>
        <taxon>Bacteria</taxon>
        <taxon>Bacillati</taxon>
        <taxon>Bacillota</taxon>
        <taxon>Clostridia</taxon>
        <taxon>Lachnospirales</taxon>
        <taxon>Lachnospiraceae</taxon>
        <taxon>Schaedlerella</taxon>
    </lineage>
</organism>
<feature type="region of interest" description="Disordered" evidence="1">
    <location>
        <begin position="150"/>
        <end position="192"/>
    </location>
</feature>
<dbReference type="Proteomes" id="UP000274920">
    <property type="component" value="Unassembled WGS sequence"/>
</dbReference>
<dbReference type="RefSeq" id="WP_125127274.1">
    <property type="nucleotide sequence ID" value="NZ_RHJS01000002.1"/>
</dbReference>
<gene>
    <name evidence="2" type="ORF">EBB54_09915</name>
</gene>